<keyword evidence="2" id="KW-0328">Glycosyltransferase</keyword>
<protein>
    <submittedName>
        <fullName evidence="6">UDP-glycosyltransferase UGT40AM1</fullName>
    </submittedName>
</protein>
<dbReference type="InterPro" id="IPR050271">
    <property type="entry name" value="UDP-glycosyltransferase"/>
</dbReference>
<proteinExistence type="evidence at transcript level"/>
<dbReference type="SUPFAM" id="SSF53756">
    <property type="entry name" value="UDP-Glycosyltransferase/glycogen phosphorylase"/>
    <property type="match status" value="1"/>
</dbReference>
<dbReference type="InterPro" id="IPR002213">
    <property type="entry name" value="UDP_glucos_trans"/>
</dbReference>
<dbReference type="EMBL" id="MK135484">
    <property type="protein sequence ID" value="QBK47170.1"/>
    <property type="molecule type" value="mRNA"/>
</dbReference>
<dbReference type="GO" id="GO:0008194">
    <property type="term" value="F:UDP-glycosyltransferase activity"/>
    <property type="evidence" value="ECO:0007669"/>
    <property type="project" value="InterPro"/>
</dbReference>
<feature type="transmembrane region" description="Helical" evidence="4">
    <location>
        <begin position="487"/>
        <end position="506"/>
    </location>
</feature>
<comment type="similarity">
    <text evidence="1">Belongs to the UDP-glycosyltransferase family.</text>
</comment>
<name>A0A481XU48_CHISP</name>
<keyword evidence="4" id="KW-0472">Membrane</keyword>
<dbReference type="AlphaFoldDB" id="A0A481XU48"/>
<reference evidence="6" key="1">
    <citation type="journal article" date="2019" name="Int. J. Mol. Sci.">
        <title>UDP-Glycosyltransferase Genes in the Striped Rice Stem Borer, Chilo suppressalis (Walker), and Their Contribution to Chlorantraniliprole Resistance.</title>
        <authorList>
            <person name="Zhao J."/>
            <person name="Xu L."/>
            <person name="Sun Y."/>
            <person name="Song P."/>
            <person name="Han Z."/>
        </authorList>
    </citation>
    <scope>NUCLEOTIDE SEQUENCE</scope>
</reference>
<dbReference type="Gene3D" id="3.40.50.2000">
    <property type="entry name" value="Glycogen Phosphorylase B"/>
    <property type="match status" value="1"/>
</dbReference>
<evidence type="ECO:0000256" key="1">
    <source>
        <dbReference type="ARBA" id="ARBA00009995"/>
    </source>
</evidence>
<evidence type="ECO:0000256" key="3">
    <source>
        <dbReference type="ARBA" id="ARBA00022679"/>
    </source>
</evidence>
<dbReference type="PANTHER" id="PTHR48043">
    <property type="entry name" value="EG:EG0003.4 PROTEIN-RELATED"/>
    <property type="match status" value="1"/>
</dbReference>
<dbReference type="Pfam" id="PF00201">
    <property type="entry name" value="UDPGT"/>
    <property type="match status" value="1"/>
</dbReference>
<sequence>MLNKKGFALFLIALISVNDAYKILVIFPLCSKSHNNLGKGVVNNLLDAGHEVVYCTCFADKEKRPNLTEIDLSHVETQLGFDKDMEEQFKIKNLVGKNNFADSLFFMYVTYEIHRLFLNDDVLINFLSDTNQKFDAVVAEWFFSELFSGIAPLFQSHMIWFATTEAHWQILRIVDDIPSPAYSTDLFSVNIPPLDFLQRAKELWSVIKRYVILNCVVMPIEQHLYNKVYTPIGETRGIKLPSYYDAAYNGSLLLLNSHPSIGTPFRLPQNAHYVAGFHIDTKTKPLPENLQKLMNEAKHGVIYFSMGSNLKSMGMSDFMRDSLLKMFSELKQTVIWKFESDLDNVPKNIHLTKWAPQQSVLAHPNLKMFITHGGQLSTTEAIHFGVPVVGIPVYGDQHVNMKSAVEKGVGITVTLDDNMAGELSAAIREILNNPSYSKTAKELSSIFHDRPMSPAKELVYWVEHVIRTGGARHLRSPAVNVPLYQKFYLDLLLIMALILYLTLKVLRRLFRQRTPVKVKES</sequence>
<keyword evidence="4" id="KW-1133">Transmembrane helix</keyword>
<keyword evidence="3 6" id="KW-0808">Transferase</keyword>
<keyword evidence="5" id="KW-0732">Signal</keyword>
<gene>
    <name evidence="6" type="primary">UGT40AM1</name>
</gene>
<dbReference type="FunFam" id="3.40.50.2000:FF:000050">
    <property type="entry name" value="UDP-glucuronosyltransferase"/>
    <property type="match status" value="1"/>
</dbReference>
<evidence type="ECO:0000313" key="6">
    <source>
        <dbReference type="EMBL" id="QBK47170.1"/>
    </source>
</evidence>
<accession>A0A481XU48</accession>
<dbReference type="OrthoDB" id="5835829at2759"/>
<feature type="signal peptide" evidence="5">
    <location>
        <begin position="1"/>
        <end position="20"/>
    </location>
</feature>
<keyword evidence="4" id="KW-0812">Transmembrane</keyword>
<evidence type="ECO:0000256" key="2">
    <source>
        <dbReference type="ARBA" id="ARBA00022676"/>
    </source>
</evidence>
<feature type="chain" id="PRO_5019752006" evidence="5">
    <location>
        <begin position="21"/>
        <end position="521"/>
    </location>
</feature>
<dbReference type="PANTHER" id="PTHR48043:SF159">
    <property type="entry name" value="EG:EG0003.4 PROTEIN-RELATED"/>
    <property type="match status" value="1"/>
</dbReference>
<evidence type="ECO:0000256" key="4">
    <source>
        <dbReference type="SAM" id="Phobius"/>
    </source>
</evidence>
<organism evidence="6">
    <name type="scientific">Chilo suppressalis</name>
    <name type="common">Asiatic rice borer moth</name>
    <dbReference type="NCBI Taxonomy" id="168631"/>
    <lineage>
        <taxon>Eukaryota</taxon>
        <taxon>Metazoa</taxon>
        <taxon>Ecdysozoa</taxon>
        <taxon>Arthropoda</taxon>
        <taxon>Hexapoda</taxon>
        <taxon>Insecta</taxon>
        <taxon>Pterygota</taxon>
        <taxon>Neoptera</taxon>
        <taxon>Endopterygota</taxon>
        <taxon>Lepidoptera</taxon>
        <taxon>Glossata</taxon>
        <taxon>Ditrysia</taxon>
        <taxon>Pyraloidea</taxon>
        <taxon>Crambidae</taxon>
        <taxon>Crambinae</taxon>
        <taxon>Chilo</taxon>
    </lineage>
</organism>
<dbReference type="CDD" id="cd03784">
    <property type="entry name" value="GT1_Gtf-like"/>
    <property type="match status" value="1"/>
</dbReference>
<evidence type="ECO:0000256" key="5">
    <source>
        <dbReference type="SAM" id="SignalP"/>
    </source>
</evidence>